<comment type="similarity">
    <text evidence="1">Belongs to the ArsC family.</text>
</comment>
<dbReference type="Pfam" id="PF03960">
    <property type="entry name" value="ArsC"/>
    <property type="match status" value="1"/>
</dbReference>
<dbReference type="InterPro" id="IPR036249">
    <property type="entry name" value="Thioredoxin-like_sf"/>
</dbReference>
<dbReference type="InterPro" id="IPR006504">
    <property type="entry name" value="Tscrpt_reg_Spx/MgsR"/>
</dbReference>
<name>A0A377FU62_9BACL</name>
<dbReference type="InterPro" id="IPR006660">
    <property type="entry name" value="Arsenate_reductase-like"/>
</dbReference>
<dbReference type="STRING" id="1397694.GCA_000702585_01728"/>
<dbReference type="AlphaFoldDB" id="A0A377FU62"/>
<proteinExistence type="inferred from homology"/>
<dbReference type="PANTHER" id="PTHR30041">
    <property type="entry name" value="ARSENATE REDUCTASE"/>
    <property type="match status" value="1"/>
</dbReference>
<protein>
    <submittedName>
        <fullName evidence="2">Regulatory protein spx</fullName>
    </submittedName>
</protein>
<evidence type="ECO:0000256" key="1">
    <source>
        <dbReference type="PROSITE-ProRule" id="PRU01282"/>
    </source>
</evidence>
<evidence type="ECO:0000313" key="2">
    <source>
        <dbReference type="EMBL" id="STO07863.1"/>
    </source>
</evidence>
<dbReference type="CDD" id="cd03032">
    <property type="entry name" value="ArsC_Spx"/>
    <property type="match status" value="1"/>
</dbReference>
<sequence length="128" mass="14569">MANELMFFTYPSCTSCRKTKAFLQDQQLNVSERHIFRDAPSVDELLTLLTLCDNGVESLLATRSQAFKQLDIDVDDLKLSELLQLMSENPKLLKRPILTDGKEVIVGYDKVSIETYARRHDLTTTNVS</sequence>
<dbReference type="Gene3D" id="3.40.30.10">
    <property type="entry name" value="Glutaredoxin"/>
    <property type="match status" value="1"/>
</dbReference>
<dbReference type="EMBL" id="UGGP01000001">
    <property type="protein sequence ID" value="STO07863.1"/>
    <property type="molecule type" value="Genomic_DNA"/>
</dbReference>
<dbReference type="RefSeq" id="WP_034799078.1">
    <property type="nucleotide sequence ID" value="NZ_UGGP01000001.1"/>
</dbReference>
<dbReference type="OrthoDB" id="9794155at2"/>
<dbReference type="PANTHER" id="PTHR30041:SF7">
    <property type="entry name" value="GLOBAL TRANSCRIPTIONAL REGULATOR SPX"/>
    <property type="match status" value="1"/>
</dbReference>
<gene>
    <name evidence="2" type="primary">spxA_2</name>
    <name evidence="2" type="ORF">NCTC13163_01224</name>
</gene>
<accession>A0A377FU62</accession>
<dbReference type="Proteomes" id="UP000254060">
    <property type="component" value="Unassembled WGS sequence"/>
</dbReference>
<dbReference type="SUPFAM" id="SSF52833">
    <property type="entry name" value="Thioredoxin-like"/>
    <property type="match status" value="1"/>
</dbReference>
<dbReference type="PROSITE" id="PS51354">
    <property type="entry name" value="GLUTAREDOXIN_2"/>
    <property type="match status" value="1"/>
</dbReference>
<organism evidence="2 3">
    <name type="scientific">Exiguobacterium aurantiacum</name>
    <dbReference type="NCBI Taxonomy" id="33987"/>
    <lineage>
        <taxon>Bacteria</taxon>
        <taxon>Bacillati</taxon>
        <taxon>Bacillota</taxon>
        <taxon>Bacilli</taxon>
        <taxon>Bacillales</taxon>
        <taxon>Bacillales Family XII. Incertae Sedis</taxon>
        <taxon>Exiguobacterium</taxon>
    </lineage>
</organism>
<dbReference type="PROSITE" id="PS51353">
    <property type="entry name" value="ARSC"/>
    <property type="match status" value="1"/>
</dbReference>
<reference evidence="2 3" key="1">
    <citation type="submission" date="2018-06" db="EMBL/GenBank/DDBJ databases">
        <authorList>
            <consortium name="Pathogen Informatics"/>
            <person name="Doyle S."/>
        </authorList>
    </citation>
    <scope>NUCLEOTIDE SEQUENCE [LARGE SCALE GENOMIC DNA]</scope>
    <source>
        <strain evidence="2 3">NCTC13163</strain>
    </source>
</reference>
<dbReference type="NCBIfam" id="TIGR01617">
    <property type="entry name" value="arsC_related"/>
    <property type="match status" value="1"/>
</dbReference>
<evidence type="ECO:0000313" key="3">
    <source>
        <dbReference type="Proteomes" id="UP000254060"/>
    </source>
</evidence>